<accession>A0ABV4UD88</accession>
<dbReference type="InterPro" id="IPR008920">
    <property type="entry name" value="TF_FadR/GntR_C"/>
</dbReference>
<comment type="caution">
    <text evidence="5">The sequence shown here is derived from an EMBL/GenBank/DDBJ whole genome shotgun (WGS) entry which is preliminary data.</text>
</comment>
<reference evidence="6" key="1">
    <citation type="submission" date="2024-06" db="EMBL/GenBank/DDBJ databases">
        <title>Radixoralia hellwigii gen. nov., sp nov., isolated from a root canal in the human oral cavity.</title>
        <authorList>
            <person name="Bartsch S."/>
            <person name="Wittmer A."/>
            <person name="Schulz A.-K."/>
            <person name="Neumann-Schaal M."/>
            <person name="Wolf J."/>
            <person name="Gronow S."/>
            <person name="Tennert C."/>
            <person name="Haecker G."/>
            <person name="Cieplik F."/>
            <person name="Al-Ahmad A."/>
        </authorList>
    </citation>
    <scope>NUCLEOTIDE SEQUENCE [LARGE SCALE GENOMIC DNA]</scope>
    <source>
        <strain evidence="6">Wk13</strain>
    </source>
</reference>
<evidence type="ECO:0000256" key="2">
    <source>
        <dbReference type="ARBA" id="ARBA00023125"/>
    </source>
</evidence>
<gene>
    <name evidence="5" type="ORF">ABCS64_04610</name>
</gene>
<evidence type="ECO:0000256" key="1">
    <source>
        <dbReference type="ARBA" id="ARBA00023015"/>
    </source>
</evidence>
<name>A0ABV4UD88_9RHOO</name>
<keyword evidence="6" id="KW-1185">Reference proteome</keyword>
<dbReference type="EMBL" id="JBEUWX010000002">
    <property type="protein sequence ID" value="MFA9949616.1"/>
    <property type="molecule type" value="Genomic_DNA"/>
</dbReference>
<sequence>MAASAAPAAIRMLRKILRQQRQFQRGHNAEFLAFDEQFHRALALSAGRAYAWRTIENIKAQRDRTRYLNLDDRHRFPC</sequence>
<dbReference type="RefSeq" id="WP_418891882.1">
    <property type="nucleotide sequence ID" value="NZ_JBEUWX010000002.1"/>
</dbReference>
<protein>
    <submittedName>
        <fullName evidence="5">FCD domain-containing protein</fullName>
    </submittedName>
</protein>
<keyword evidence="2" id="KW-0238">DNA-binding</keyword>
<proteinExistence type="predicted"/>
<evidence type="ECO:0000313" key="5">
    <source>
        <dbReference type="EMBL" id="MFA9949616.1"/>
    </source>
</evidence>
<evidence type="ECO:0000259" key="4">
    <source>
        <dbReference type="Pfam" id="PF07729"/>
    </source>
</evidence>
<dbReference type="SUPFAM" id="SSF48008">
    <property type="entry name" value="GntR ligand-binding domain-like"/>
    <property type="match status" value="1"/>
</dbReference>
<dbReference type="InterPro" id="IPR011711">
    <property type="entry name" value="GntR_C"/>
</dbReference>
<evidence type="ECO:0000256" key="3">
    <source>
        <dbReference type="ARBA" id="ARBA00023163"/>
    </source>
</evidence>
<dbReference type="Gene3D" id="1.20.120.530">
    <property type="entry name" value="GntR ligand-binding domain-like"/>
    <property type="match status" value="1"/>
</dbReference>
<keyword evidence="3" id="KW-0804">Transcription</keyword>
<feature type="domain" description="GntR C-terminal" evidence="4">
    <location>
        <begin position="2"/>
        <end position="75"/>
    </location>
</feature>
<dbReference type="Pfam" id="PF07729">
    <property type="entry name" value="FCD"/>
    <property type="match status" value="1"/>
</dbReference>
<organism evidence="5 6">
    <name type="scientific">Dentiradicibacter hellwigii</name>
    <dbReference type="NCBI Taxonomy" id="3149053"/>
    <lineage>
        <taxon>Bacteria</taxon>
        <taxon>Pseudomonadati</taxon>
        <taxon>Pseudomonadota</taxon>
        <taxon>Betaproteobacteria</taxon>
        <taxon>Rhodocyclales</taxon>
        <taxon>Rhodocyclaceae</taxon>
        <taxon>Dentiradicibacter</taxon>
    </lineage>
</organism>
<keyword evidence="1" id="KW-0805">Transcription regulation</keyword>
<dbReference type="Proteomes" id="UP001574673">
    <property type="component" value="Unassembled WGS sequence"/>
</dbReference>
<evidence type="ECO:0000313" key="6">
    <source>
        <dbReference type="Proteomes" id="UP001574673"/>
    </source>
</evidence>